<organism evidence="2">
    <name type="scientific">uncultured bacterium Contigcl_1493</name>
    <dbReference type="NCBI Taxonomy" id="1393647"/>
    <lineage>
        <taxon>Bacteria</taxon>
        <taxon>environmental samples</taxon>
    </lineage>
</organism>
<keyword evidence="1" id="KW-0732">Signal</keyword>
<dbReference type="PANTHER" id="PTHR37833:SF1">
    <property type="entry name" value="SIGNAL PEPTIDE PROTEIN"/>
    <property type="match status" value="1"/>
</dbReference>
<dbReference type="EMBL" id="KC246855">
    <property type="protein sequence ID" value="AHF25855.1"/>
    <property type="molecule type" value="Genomic_DNA"/>
</dbReference>
<feature type="chain" id="PRO_5004789463" description="DUF1573 domain-containing protein" evidence="1">
    <location>
        <begin position="21"/>
        <end position="120"/>
    </location>
</feature>
<proteinExistence type="predicted"/>
<evidence type="ECO:0000313" key="2">
    <source>
        <dbReference type="EMBL" id="AHF25855.1"/>
    </source>
</evidence>
<accession>W0FS49</accession>
<name>W0FS49_9BACT</name>
<evidence type="ECO:0008006" key="3">
    <source>
        <dbReference type="Google" id="ProtNLM"/>
    </source>
</evidence>
<evidence type="ECO:0000256" key="1">
    <source>
        <dbReference type="SAM" id="SignalP"/>
    </source>
</evidence>
<dbReference type="Pfam" id="PF07610">
    <property type="entry name" value="DUF1573"/>
    <property type="match status" value="1"/>
</dbReference>
<dbReference type="PANTHER" id="PTHR37833">
    <property type="entry name" value="LIPOPROTEIN-RELATED"/>
    <property type="match status" value="1"/>
</dbReference>
<reference evidence="2" key="1">
    <citation type="journal article" date="2013" name="PLoS ONE">
        <title>Metagenomic insights into the carbohydrate-active enzymes carried by the microorganisms adhering to solid digesta in the rumen of cows.</title>
        <authorList>
            <person name="Wang L."/>
            <person name="Hatem A."/>
            <person name="Catalyurek U.V."/>
            <person name="Morrison M."/>
            <person name="Yu Z."/>
        </authorList>
    </citation>
    <scope>NUCLEOTIDE SEQUENCE</scope>
</reference>
<protein>
    <recommendedName>
        <fullName evidence="3">DUF1573 domain-containing protein</fullName>
    </recommendedName>
</protein>
<dbReference type="InterPro" id="IPR013783">
    <property type="entry name" value="Ig-like_fold"/>
</dbReference>
<dbReference type="AlphaFoldDB" id="W0FS49"/>
<feature type="signal peptide" evidence="1">
    <location>
        <begin position="1"/>
        <end position="20"/>
    </location>
</feature>
<sequence>MKTLLTIVLAALLAAPIQFDKTVHDFGEISTKAGKQTCTFTVTNDSDEDLSIFAVVPSCGCTDVVWPRETIAPGKTGKITATYSNDEGVGTFDKTLTVYTSAQKKPIILHLKGSVTKNAK</sequence>
<dbReference type="Gene3D" id="2.60.40.10">
    <property type="entry name" value="Immunoglobulins"/>
    <property type="match status" value="1"/>
</dbReference>
<dbReference type="InterPro" id="IPR011467">
    <property type="entry name" value="DUF1573"/>
</dbReference>